<evidence type="ECO:0000313" key="1">
    <source>
        <dbReference type="EMBL" id="SDL59323.1"/>
    </source>
</evidence>
<dbReference type="EMBL" id="FNHB01000001">
    <property type="protein sequence ID" value="SDL59323.1"/>
    <property type="molecule type" value="Genomic_DNA"/>
</dbReference>
<accession>A0A1G9LC38</accession>
<gene>
    <name evidence="1" type="ORF">SAMN04488502_101298</name>
</gene>
<dbReference type="AlphaFoldDB" id="A0A1G9LC38"/>
<dbReference type="Proteomes" id="UP000214880">
    <property type="component" value="Unassembled WGS sequence"/>
</dbReference>
<reference evidence="1 2" key="1">
    <citation type="submission" date="2016-10" db="EMBL/GenBank/DDBJ databases">
        <authorList>
            <person name="de Groot N.N."/>
        </authorList>
    </citation>
    <scope>NUCLEOTIDE SEQUENCE [LARGE SCALE GENOMIC DNA]</scope>
    <source>
        <strain evidence="1 2">DSM 1736</strain>
    </source>
</reference>
<proteinExistence type="predicted"/>
<keyword evidence="2" id="KW-1185">Reference proteome</keyword>
<dbReference type="RefSeq" id="WP_092067576.1">
    <property type="nucleotide sequence ID" value="NZ_FNHB01000001.1"/>
</dbReference>
<dbReference type="STRING" id="146817.SAMN04488502_101298"/>
<name>A0A1G9LC38_9FIRM</name>
<organism evidence="1 2">
    <name type="scientific">Dendrosporobacter quercicolus</name>
    <dbReference type="NCBI Taxonomy" id="146817"/>
    <lineage>
        <taxon>Bacteria</taxon>
        <taxon>Bacillati</taxon>
        <taxon>Bacillota</taxon>
        <taxon>Negativicutes</taxon>
        <taxon>Selenomonadales</taxon>
        <taxon>Sporomusaceae</taxon>
        <taxon>Dendrosporobacter</taxon>
    </lineage>
</organism>
<sequence>MAKSIAHVVIEIQNIILTQLSRYQLHAAPVLVDQRCNDFYQRNAVLNRWLKKAMAIIYWTSRRNWMLPAVLPGNINIPLLSMLVVAIAIHQSVALTKGLAFQFHSDLYISK</sequence>
<protein>
    <submittedName>
        <fullName evidence="1">Uncharacterized protein</fullName>
    </submittedName>
</protein>
<evidence type="ECO:0000313" key="2">
    <source>
        <dbReference type="Proteomes" id="UP000214880"/>
    </source>
</evidence>